<dbReference type="Pfam" id="PF05962">
    <property type="entry name" value="HutD"/>
    <property type="match status" value="1"/>
</dbReference>
<dbReference type="InterPro" id="IPR010282">
    <property type="entry name" value="Uncharacterised_HutD/Ves"/>
</dbReference>
<reference evidence="1" key="2">
    <citation type="journal article" date="2020" name="Microorganisms">
        <title>Osmotic Adaptation and Compatible Solute Biosynthesis of Phototrophic Bacteria as Revealed from Genome Analyses.</title>
        <authorList>
            <person name="Imhoff J.F."/>
            <person name="Rahn T."/>
            <person name="Kunzel S."/>
            <person name="Keller A."/>
            <person name="Neulinger S.C."/>
        </authorList>
    </citation>
    <scope>NUCLEOTIDE SEQUENCE</scope>
    <source>
        <strain evidence="1">IM 151</strain>
    </source>
</reference>
<keyword evidence="2" id="KW-1185">Reference proteome</keyword>
<evidence type="ECO:0000313" key="2">
    <source>
        <dbReference type="Proteomes" id="UP001041814"/>
    </source>
</evidence>
<evidence type="ECO:0008006" key="3">
    <source>
        <dbReference type="Google" id="ProtNLM"/>
    </source>
</evidence>
<gene>
    <name evidence="1" type="ORF">CKO43_20140</name>
</gene>
<dbReference type="PANTHER" id="PTHR37943:SF1">
    <property type="entry name" value="PROTEIN VES"/>
    <property type="match status" value="1"/>
</dbReference>
<dbReference type="InterPro" id="IPR014710">
    <property type="entry name" value="RmlC-like_jellyroll"/>
</dbReference>
<accession>A0ABS1DZT3</accession>
<dbReference type="InterPro" id="IPR011051">
    <property type="entry name" value="RmlC_Cupin_sf"/>
</dbReference>
<protein>
    <recommendedName>
        <fullName evidence="3">HutD family protein</fullName>
    </recommendedName>
</protein>
<dbReference type="RefSeq" id="WP_200379770.1">
    <property type="nucleotide sequence ID" value="NZ_NRRU01000095.1"/>
</dbReference>
<comment type="caution">
    <text evidence="1">The sequence shown here is derived from an EMBL/GenBank/DDBJ whole genome shotgun (WGS) entry which is preliminary data.</text>
</comment>
<name>A0ABS1DZT3_RUBGE</name>
<dbReference type="PANTHER" id="PTHR37943">
    <property type="entry name" value="PROTEIN VES"/>
    <property type="match status" value="1"/>
</dbReference>
<reference evidence="1" key="1">
    <citation type="submission" date="2017-08" db="EMBL/GenBank/DDBJ databases">
        <authorList>
            <person name="Imhoff J.F."/>
            <person name="Rahn T."/>
            <person name="Kuenzel S."/>
            <person name="Neulinger S.C."/>
        </authorList>
    </citation>
    <scope>NUCLEOTIDE SEQUENCE</scope>
    <source>
        <strain evidence="1">IM 151</strain>
    </source>
</reference>
<dbReference type="Gene3D" id="2.60.120.10">
    <property type="entry name" value="Jelly Rolls"/>
    <property type="match status" value="1"/>
</dbReference>
<dbReference type="EMBL" id="NRRU01000095">
    <property type="protein sequence ID" value="MBK1715073.1"/>
    <property type="molecule type" value="Genomic_DNA"/>
</dbReference>
<evidence type="ECO:0000313" key="1">
    <source>
        <dbReference type="EMBL" id="MBK1715073.1"/>
    </source>
</evidence>
<organism evidence="1 2">
    <name type="scientific">Rubrivivax gelatinosus</name>
    <name type="common">Rhodocyclus gelatinosus</name>
    <name type="synonym">Rhodopseudomonas gelatinosa</name>
    <dbReference type="NCBI Taxonomy" id="28068"/>
    <lineage>
        <taxon>Bacteria</taxon>
        <taxon>Pseudomonadati</taxon>
        <taxon>Pseudomonadota</taxon>
        <taxon>Betaproteobacteria</taxon>
        <taxon>Burkholderiales</taxon>
        <taxon>Sphaerotilaceae</taxon>
        <taxon>Rubrivivax</taxon>
    </lineage>
</organism>
<dbReference type="SUPFAM" id="SSF51182">
    <property type="entry name" value="RmlC-like cupins"/>
    <property type="match status" value="1"/>
</dbReference>
<dbReference type="Proteomes" id="UP001041814">
    <property type="component" value="Unassembled WGS sequence"/>
</dbReference>
<sequence length="161" mass="17313">MITIHADEVPARPWPNGGGRTRELVAGPRGGHWRWRLSLADLDADGPFSALPGVRRWFALVEGDAIELAFADRVLALQAGDPPLVFDGGTPPLCRVHGGRARALNLMLRDLDGCLAGQPTGAALQALYEPASRTLLWDLDEAPPAAAGVWVGIEPGELRWR</sequence>
<proteinExistence type="predicted"/>